<dbReference type="AlphaFoldDB" id="A0A4Z1FJ73"/>
<keyword evidence="2" id="KW-1185">Reference proteome</keyword>
<reference evidence="1 2" key="1">
    <citation type="submission" date="2017-12" db="EMBL/GenBank/DDBJ databases">
        <title>Comparative genomics of Botrytis spp.</title>
        <authorList>
            <person name="Valero-Jimenez C.A."/>
            <person name="Tapia P."/>
            <person name="Veloso J."/>
            <person name="Silva-Moreno E."/>
            <person name="Staats M."/>
            <person name="Valdes J.H."/>
            <person name="Van Kan J.A.L."/>
        </authorList>
    </citation>
    <scope>NUCLEOTIDE SEQUENCE [LARGE SCALE GENOMIC DNA]</scope>
    <source>
        <strain evidence="1 2">Bp0003</strain>
    </source>
</reference>
<protein>
    <submittedName>
        <fullName evidence="1">Uncharacterized protein</fullName>
    </submittedName>
</protein>
<evidence type="ECO:0000313" key="2">
    <source>
        <dbReference type="Proteomes" id="UP000297910"/>
    </source>
</evidence>
<comment type="caution">
    <text evidence="1">The sequence shown here is derived from an EMBL/GenBank/DDBJ whole genome shotgun (WGS) entry which is preliminary data.</text>
</comment>
<dbReference type="Proteomes" id="UP000297910">
    <property type="component" value="Unassembled WGS sequence"/>
</dbReference>
<sequence length="194" mass="21183">MPITPSDNTYDSVGSALTTTQSSRFIEGTGRDCNITDPFGPGYWPGSTQSSLIGTWHKRTWYMGQTSSVLATDALLNIAGMHTTSENETTRLQVLVNDRSPPAPQAFAACSDFYCIVSDEKWAGFDSLAGFQLPFLEKDPSNGQYWYAESQQAFASWKSSGGWPLALWIAPKNQSSNSPSIGVVTLQNVSNHEK</sequence>
<organism evidence="1 2">
    <name type="scientific">Botrytis paeoniae</name>
    <dbReference type="NCBI Taxonomy" id="278948"/>
    <lineage>
        <taxon>Eukaryota</taxon>
        <taxon>Fungi</taxon>
        <taxon>Dikarya</taxon>
        <taxon>Ascomycota</taxon>
        <taxon>Pezizomycotina</taxon>
        <taxon>Leotiomycetes</taxon>
        <taxon>Helotiales</taxon>
        <taxon>Sclerotiniaceae</taxon>
        <taxon>Botrytis</taxon>
    </lineage>
</organism>
<gene>
    <name evidence="1" type="ORF">BPAE_0101g00330</name>
</gene>
<dbReference type="EMBL" id="PQXI01000101">
    <property type="protein sequence ID" value="TGO24515.1"/>
    <property type="molecule type" value="Genomic_DNA"/>
</dbReference>
<proteinExistence type="predicted"/>
<name>A0A4Z1FJ73_9HELO</name>
<evidence type="ECO:0000313" key="1">
    <source>
        <dbReference type="EMBL" id="TGO24515.1"/>
    </source>
</evidence>
<accession>A0A4Z1FJ73</accession>